<dbReference type="PANTHER" id="PTHR30502">
    <property type="entry name" value="2-KETO-3-DEOXY-L-RHAMNONATE ALDOLASE"/>
    <property type="match status" value="1"/>
</dbReference>
<organism evidence="5 6">
    <name type="scientific">Actinomadura keratinilytica</name>
    <dbReference type="NCBI Taxonomy" id="547461"/>
    <lineage>
        <taxon>Bacteria</taxon>
        <taxon>Bacillati</taxon>
        <taxon>Actinomycetota</taxon>
        <taxon>Actinomycetes</taxon>
        <taxon>Streptosporangiales</taxon>
        <taxon>Thermomonosporaceae</taxon>
        <taxon>Actinomadura</taxon>
    </lineage>
</organism>
<evidence type="ECO:0000313" key="6">
    <source>
        <dbReference type="Proteomes" id="UP001500266"/>
    </source>
</evidence>
<dbReference type="GO" id="GO:0016829">
    <property type="term" value="F:lyase activity"/>
    <property type="evidence" value="ECO:0007669"/>
    <property type="project" value="UniProtKB-KW"/>
</dbReference>
<dbReference type="PANTHER" id="PTHR30502:SF0">
    <property type="entry name" value="PHOSPHOENOLPYRUVATE CARBOXYLASE FAMILY PROTEIN"/>
    <property type="match status" value="1"/>
</dbReference>
<evidence type="ECO:0000256" key="3">
    <source>
        <dbReference type="ARBA" id="ARBA00023239"/>
    </source>
</evidence>
<evidence type="ECO:0000313" key="5">
    <source>
        <dbReference type="EMBL" id="GAA4128091.1"/>
    </source>
</evidence>
<dbReference type="InterPro" id="IPR005000">
    <property type="entry name" value="Aldolase/citrate-lyase_domain"/>
</dbReference>
<evidence type="ECO:0000256" key="1">
    <source>
        <dbReference type="ARBA" id="ARBA00005568"/>
    </source>
</evidence>
<gene>
    <name evidence="5" type="ORF">GCM10022416_03460</name>
</gene>
<sequence length="246" mass="25290">MKRRVRAGETLVGGLLRMPGEFLVELAGVAGLDYVVIDCEHGPADLVALQHHLTAAQAHGLPVLVRVGQDDPGLVLRVLDLGAAGIIVPHVDTPEDARRAVAAAHYPPLGERGFATYSRAGRFGAASIPGHLRDTADRTLVVVMAETPRACDNASAILAVDGVDAIMVGPADLSVAMGLTGGAAEPAVQEGIARVRAAAAESGTPVMTIVNAPPQAAAAPPGLIVYNLAHVLLTAFRTLTETRPAP</sequence>
<dbReference type="RefSeq" id="WP_345016673.1">
    <property type="nucleotide sequence ID" value="NZ_BAABDO010000003.1"/>
</dbReference>
<keyword evidence="6" id="KW-1185">Reference proteome</keyword>
<dbReference type="InterPro" id="IPR040442">
    <property type="entry name" value="Pyrv_kinase-like_dom_sf"/>
</dbReference>
<comment type="caution">
    <text evidence="5">The sequence shown here is derived from an EMBL/GenBank/DDBJ whole genome shotgun (WGS) entry which is preliminary data.</text>
</comment>
<accession>A0ABP7XYU3</accession>
<protein>
    <submittedName>
        <fullName evidence="5">Aldolase/citrate lyase family protein</fullName>
    </submittedName>
</protein>
<feature type="domain" description="HpcH/HpaI aldolase/citrate lyase" evidence="4">
    <location>
        <begin position="23"/>
        <end position="211"/>
    </location>
</feature>
<dbReference type="SUPFAM" id="SSF51621">
    <property type="entry name" value="Phosphoenolpyruvate/pyruvate domain"/>
    <property type="match status" value="1"/>
</dbReference>
<reference evidence="6" key="1">
    <citation type="journal article" date="2019" name="Int. J. Syst. Evol. Microbiol.">
        <title>The Global Catalogue of Microorganisms (GCM) 10K type strain sequencing project: providing services to taxonomists for standard genome sequencing and annotation.</title>
        <authorList>
            <consortium name="The Broad Institute Genomics Platform"/>
            <consortium name="The Broad Institute Genome Sequencing Center for Infectious Disease"/>
            <person name="Wu L."/>
            <person name="Ma J."/>
        </authorList>
    </citation>
    <scope>NUCLEOTIDE SEQUENCE [LARGE SCALE GENOMIC DNA]</scope>
    <source>
        <strain evidence="6">JCM 17316</strain>
    </source>
</reference>
<dbReference type="Proteomes" id="UP001500266">
    <property type="component" value="Unassembled WGS sequence"/>
</dbReference>
<dbReference type="InterPro" id="IPR015813">
    <property type="entry name" value="Pyrv/PenolPyrv_kinase-like_dom"/>
</dbReference>
<comment type="similarity">
    <text evidence="1">Belongs to the HpcH/HpaI aldolase family.</text>
</comment>
<keyword evidence="2" id="KW-0479">Metal-binding</keyword>
<dbReference type="EMBL" id="BAABDO010000003">
    <property type="protein sequence ID" value="GAA4128091.1"/>
    <property type="molecule type" value="Genomic_DNA"/>
</dbReference>
<dbReference type="InterPro" id="IPR050251">
    <property type="entry name" value="HpcH-HpaI_aldolase"/>
</dbReference>
<keyword evidence="3 5" id="KW-0456">Lyase</keyword>
<name>A0ABP7XYU3_9ACTN</name>
<dbReference type="Pfam" id="PF03328">
    <property type="entry name" value="HpcH_HpaI"/>
    <property type="match status" value="1"/>
</dbReference>
<proteinExistence type="inferred from homology"/>
<evidence type="ECO:0000259" key="4">
    <source>
        <dbReference type="Pfam" id="PF03328"/>
    </source>
</evidence>
<dbReference type="Gene3D" id="3.20.20.60">
    <property type="entry name" value="Phosphoenolpyruvate-binding domains"/>
    <property type="match status" value="1"/>
</dbReference>
<evidence type="ECO:0000256" key="2">
    <source>
        <dbReference type="ARBA" id="ARBA00022723"/>
    </source>
</evidence>